<evidence type="ECO:0000259" key="3">
    <source>
        <dbReference type="Pfam" id="PF00437"/>
    </source>
</evidence>
<dbReference type="InterPro" id="IPR006321">
    <property type="entry name" value="PilT/PilU"/>
</dbReference>
<gene>
    <name evidence="4" type="ORF">SBA1_600045</name>
</gene>
<sequence>MRFLSVRTNGSTNHCTDLRCVRRLFWKLQSGHSRSAGGDAAGRGENQRPGLLTWPPAASAGLRADDSGAGGLTSLNPDDTRRIAADLIGDNKQAITTLREHGACDISYGLPGLARFRVNIFIQRGSCAVVMRVIPTAIPDFASLRLPQQLSEITRLRDGIVLVTGATGSGKSSTLAVLLDCINQEKYYHIITIEDPIEFLHNHKCSTIHQRELHSDTPSFAHALRSAMRQAPKVILVSEMRDRETIEIVLEAAETGHLVFSSLNTMDASKTVERIVSSFSPAEQQSVRERFAKSFRYIICQRLIPKADRGGRVPAFEILKANARTRECIEKGEREDKTLLDAIKAGDSEGMQHFDGEIAQLVRDRVVDLETGLSFASNPAVLGQELAR</sequence>
<dbReference type="Gene3D" id="3.30.450.90">
    <property type="match status" value="1"/>
</dbReference>
<dbReference type="Proteomes" id="UP000238701">
    <property type="component" value="Unassembled WGS sequence"/>
</dbReference>
<evidence type="ECO:0000256" key="1">
    <source>
        <dbReference type="ARBA" id="ARBA00006611"/>
    </source>
</evidence>
<dbReference type="PANTHER" id="PTHR30486">
    <property type="entry name" value="TWITCHING MOTILITY PROTEIN PILT"/>
    <property type="match status" value="1"/>
</dbReference>
<dbReference type="CDD" id="cd01131">
    <property type="entry name" value="PilT"/>
    <property type="match status" value="1"/>
</dbReference>
<dbReference type="AlphaFoldDB" id="A0A2U3L1H5"/>
<dbReference type="NCBIfam" id="TIGR01420">
    <property type="entry name" value="pilT_fam"/>
    <property type="match status" value="1"/>
</dbReference>
<proteinExistence type="inferred from homology"/>
<evidence type="ECO:0000256" key="2">
    <source>
        <dbReference type="SAM" id="MobiDB-lite"/>
    </source>
</evidence>
<dbReference type="InterPro" id="IPR027417">
    <property type="entry name" value="P-loop_NTPase"/>
</dbReference>
<accession>A0A2U3L1H5</accession>
<dbReference type="GO" id="GO:0005524">
    <property type="term" value="F:ATP binding"/>
    <property type="evidence" value="ECO:0007669"/>
    <property type="project" value="InterPro"/>
</dbReference>
<organism evidence="4 5">
    <name type="scientific">Candidatus Sulfotelmatobacter kueseliae</name>
    <dbReference type="NCBI Taxonomy" id="2042962"/>
    <lineage>
        <taxon>Bacteria</taxon>
        <taxon>Pseudomonadati</taxon>
        <taxon>Acidobacteriota</taxon>
        <taxon>Terriglobia</taxon>
        <taxon>Terriglobales</taxon>
        <taxon>Candidatus Korobacteraceae</taxon>
        <taxon>Candidatus Sulfotelmatobacter</taxon>
    </lineage>
</organism>
<dbReference type="Pfam" id="PF00437">
    <property type="entry name" value="T2SSE"/>
    <property type="match status" value="1"/>
</dbReference>
<reference evidence="5" key="1">
    <citation type="submission" date="2018-02" db="EMBL/GenBank/DDBJ databases">
        <authorList>
            <person name="Hausmann B."/>
        </authorList>
    </citation>
    <scope>NUCLEOTIDE SEQUENCE [LARGE SCALE GENOMIC DNA]</scope>
    <source>
        <strain evidence="5">Peat soil MAG SbA1</strain>
    </source>
</reference>
<comment type="similarity">
    <text evidence="1">Belongs to the GSP E family.</text>
</comment>
<dbReference type="InterPro" id="IPR001482">
    <property type="entry name" value="T2SS/T4SS_dom"/>
</dbReference>
<feature type="domain" description="Bacterial type II secretion system protein E" evidence="3">
    <location>
        <begin position="128"/>
        <end position="313"/>
    </location>
</feature>
<dbReference type="PANTHER" id="PTHR30486:SF16">
    <property type="entry name" value="TWITCHING MOTILITY PROTEIN PILT"/>
    <property type="match status" value="1"/>
</dbReference>
<evidence type="ECO:0000313" key="4">
    <source>
        <dbReference type="EMBL" id="SPF45742.1"/>
    </source>
</evidence>
<dbReference type="InterPro" id="IPR050921">
    <property type="entry name" value="T4SS_GSP_E_ATPase"/>
</dbReference>
<dbReference type="EMBL" id="OMOD01000156">
    <property type="protein sequence ID" value="SPF45742.1"/>
    <property type="molecule type" value="Genomic_DNA"/>
</dbReference>
<feature type="region of interest" description="Disordered" evidence="2">
    <location>
        <begin position="33"/>
        <end position="55"/>
    </location>
</feature>
<protein>
    <submittedName>
        <fullName evidence="4">Twitching motility protein</fullName>
    </submittedName>
</protein>
<dbReference type="Gene3D" id="3.40.50.300">
    <property type="entry name" value="P-loop containing nucleotide triphosphate hydrolases"/>
    <property type="match status" value="1"/>
</dbReference>
<name>A0A2U3L1H5_9BACT</name>
<evidence type="ECO:0000313" key="5">
    <source>
        <dbReference type="Proteomes" id="UP000238701"/>
    </source>
</evidence>
<dbReference type="SUPFAM" id="SSF52540">
    <property type="entry name" value="P-loop containing nucleoside triphosphate hydrolases"/>
    <property type="match status" value="1"/>
</dbReference>
<dbReference type="GO" id="GO:0016887">
    <property type="term" value="F:ATP hydrolysis activity"/>
    <property type="evidence" value="ECO:0007669"/>
    <property type="project" value="InterPro"/>
</dbReference>